<evidence type="ECO:0000313" key="12">
    <source>
        <dbReference type="Proteomes" id="UP000321547"/>
    </source>
</evidence>
<dbReference type="Gene3D" id="1.10.3720.10">
    <property type="entry name" value="MetI-like"/>
    <property type="match status" value="1"/>
</dbReference>
<keyword evidence="4 7" id="KW-0812">Transmembrane</keyword>
<evidence type="ECO:0000256" key="5">
    <source>
        <dbReference type="ARBA" id="ARBA00022989"/>
    </source>
</evidence>
<feature type="transmembrane region" description="Helical" evidence="7">
    <location>
        <begin position="162"/>
        <end position="179"/>
    </location>
</feature>
<dbReference type="EMBL" id="BJWI01000033">
    <property type="protein sequence ID" value="GEM02352.1"/>
    <property type="molecule type" value="Genomic_DNA"/>
</dbReference>
<keyword evidence="2 7" id="KW-0813">Transport</keyword>
<dbReference type="RefSeq" id="WP_089832974.1">
    <property type="nucleotide sequence ID" value="NZ_BJWI01000033.1"/>
</dbReference>
<dbReference type="Proteomes" id="UP000321547">
    <property type="component" value="Unassembled WGS sequence"/>
</dbReference>
<dbReference type="PANTHER" id="PTHR30151">
    <property type="entry name" value="ALKANE SULFONATE ABC TRANSPORTER-RELATED, MEMBRANE SUBUNIT"/>
    <property type="match status" value="1"/>
</dbReference>
<dbReference type="GO" id="GO:0005886">
    <property type="term" value="C:plasma membrane"/>
    <property type="evidence" value="ECO:0007669"/>
    <property type="project" value="UniProtKB-SubCell"/>
</dbReference>
<feature type="transmembrane region" description="Helical" evidence="7">
    <location>
        <begin position="12"/>
        <end position="32"/>
    </location>
</feature>
<sequence>MSKLKRSLFHPLPMGFMMIIMIWYVLYLVIATRTIPAPLETFNYFFRHLHPLVIHMGASLMRVVVAVVLAILIGLPVGIAIGRSKRLDKVLSPLLYIIYPIPKVAFLPVFMLLFGLGNVSKVILMLFIIVFQLMLSVRDGVKDIPPHYFTVIRSFSARRKYLYRYVVLPAILPRIFSSLRISIGISLATLFFAENYATTYGIGYFILSAWMKMNYVEMFSGIIALSLLGSVLFGVIDMLEKRLTPWL</sequence>
<evidence type="ECO:0000256" key="2">
    <source>
        <dbReference type="ARBA" id="ARBA00022448"/>
    </source>
</evidence>
<evidence type="ECO:0000259" key="8">
    <source>
        <dbReference type="PROSITE" id="PS50928"/>
    </source>
</evidence>
<feature type="transmembrane region" description="Helical" evidence="7">
    <location>
        <begin position="94"/>
        <end position="116"/>
    </location>
</feature>
<dbReference type="GO" id="GO:0055085">
    <property type="term" value="P:transmembrane transport"/>
    <property type="evidence" value="ECO:0007669"/>
    <property type="project" value="InterPro"/>
</dbReference>
<dbReference type="OrthoDB" id="9804353at2"/>
<dbReference type="SUPFAM" id="SSF161098">
    <property type="entry name" value="MetI-like"/>
    <property type="match status" value="1"/>
</dbReference>
<feature type="transmembrane region" description="Helical" evidence="7">
    <location>
        <begin position="219"/>
        <end position="239"/>
    </location>
</feature>
<comment type="subcellular location">
    <subcellularLocation>
        <location evidence="1 7">Cell membrane</location>
        <topology evidence="1 7">Multi-pass membrane protein</topology>
    </subcellularLocation>
</comment>
<evidence type="ECO:0000313" key="10">
    <source>
        <dbReference type="EMBL" id="SFP57801.1"/>
    </source>
</evidence>
<accession>A0A1I5RHP4</accession>
<dbReference type="InterPro" id="IPR035906">
    <property type="entry name" value="MetI-like_sf"/>
</dbReference>
<keyword evidence="3" id="KW-1003">Cell membrane</keyword>
<dbReference type="Pfam" id="PF00528">
    <property type="entry name" value="BPD_transp_1"/>
    <property type="match status" value="1"/>
</dbReference>
<dbReference type="Proteomes" id="UP000242243">
    <property type="component" value="Unassembled WGS sequence"/>
</dbReference>
<gene>
    <name evidence="9" type="ORF">HHA03_18840</name>
    <name evidence="10" type="ORF">SAMN05421839_13012</name>
</gene>
<feature type="transmembrane region" description="Helical" evidence="7">
    <location>
        <begin position="122"/>
        <end position="141"/>
    </location>
</feature>
<feature type="transmembrane region" description="Helical" evidence="7">
    <location>
        <begin position="185"/>
        <end position="207"/>
    </location>
</feature>
<dbReference type="CDD" id="cd06261">
    <property type="entry name" value="TM_PBP2"/>
    <property type="match status" value="1"/>
</dbReference>
<dbReference type="PANTHER" id="PTHR30151:SF0">
    <property type="entry name" value="ABC TRANSPORTER PERMEASE PROTEIN MJ0413-RELATED"/>
    <property type="match status" value="1"/>
</dbReference>
<dbReference type="PROSITE" id="PS50928">
    <property type="entry name" value="ABC_TM1"/>
    <property type="match status" value="1"/>
</dbReference>
<dbReference type="InterPro" id="IPR000515">
    <property type="entry name" value="MetI-like"/>
</dbReference>
<comment type="similarity">
    <text evidence="7">Belongs to the binding-protein-dependent transport system permease family.</text>
</comment>
<feature type="domain" description="ABC transmembrane type-1" evidence="8">
    <location>
        <begin position="56"/>
        <end position="240"/>
    </location>
</feature>
<evidence type="ECO:0000313" key="9">
    <source>
        <dbReference type="EMBL" id="GEM02352.1"/>
    </source>
</evidence>
<evidence type="ECO:0000256" key="7">
    <source>
        <dbReference type="RuleBase" id="RU363032"/>
    </source>
</evidence>
<evidence type="ECO:0000313" key="11">
    <source>
        <dbReference type="Proteomes" id="UP000242243"/>
    </source>
</evidence>
<name>A0A1I5RHP4_9BACI</name>
<evidence type="ECO:0000256" key="6">
    <source>
        <dbReference type="ARBA" id="ARBA00023136"/>
    </source>
</evidence>
<dbReference type="EMBL" id="FOXC01000030">
    <property type="protein sequence ID" value="SFP57801.1"/>
    <property type="molecule type" value="Genomic_DNA"/>
</dbReference>
<evidence type="ECO:0000256" key="3">
    <source>
        <dbReference type="ARBA" id="ARBA00022475"/>
    </source>
</evidence>
<organism evidence="10 11">
    <name type="scientific">Halolactibacillus halophilus</name>
    <dbReference type="NCBI Taxonomy" id="306540"/>
    <lineage>
        <taxon>Bacteria</taxon>
        <taxon>Bacillati</taxon>
        <taxon>Bacillota</taxon>
        <taxon>Bacilli</taxon>
        <taxon>Bacillales</taxon>
        <taxon>Bacillaceae</taxon>
        <taxon>Halolactibacillus</taxon>
    </lineage>
</organism>
<reference evidence="9 12" key="2">
    <citation type="submission" date="2019-07" db="EMBL/GenBank/DDBJ databases">
        <title>Whole genome shotgun sequence of Halolactibacillus halophilus NBRC 100868.</title>
        <authorList>
            <person name="Hosoyama A."/>
            <person name="Uohara A."/>
            <person name="Ohji S."/>
            <person name="Ichikawa N."/>
        </authorList>
    </citation>
    <scope>NUCLEOTIDE SEQUENCE [LARGE SCALE GENOMIC DNA]</scope>
    <source>
        <strain evidence="9 12">NBRC 100868</strain>
    </source>
</reference>
<feature type="transmembrane region" description="Helical" evidence="7">
    <location>
        <begin position="52"/>
        <end position="82"/>
    </location>
</feature>
<protein>
    <submittedName>
        <fullName evidence="9">ABC transporter permease</fullName>
    </submittedName>
    <submittedName>
        <fullName evidence="10">NitT/TauT family transport system permease protein</fullName>
    </submittedName>
</protein>
<keyword evidence="12" id="KW-1185">Reference proteome</keyword>
<dbReference type="STRING" id="306540.SAMN05421839_13012"/>
<evidence type="ECO:0000256" key="4">
    <source>
        <dbReference type="ARBA" id="ARBA00022692"/>
    </source>
</evidence>
<keyword evidence="5 7" id="KW-1133">Transmembrane helix</keyword>
<proteinExistence type="inferred from homology"/>
<evidence type="ECO:0000256" key="1">
    <source>
        <dbReference type="ARBA" id="ARBA00004651"/>
    </source>
</evidence>
<keyword evidence="6 7" id="KW-0472">Membrane</keyword>
<reference evidence="10 11" key="1">
    <citation type="submission" date="2016-10" db="EMBL/GenBank/DDBJ databases">
        <authorList>
            <person name="de Groot N.N."/>
        </authorList>
    </citation>
    <scope>NUCLEOTIDE SEQUENCE [LARGE SCALE GENOMIC DNA]</scope>
    <source>
        <strain evidence="10 11">DSM 17073</strain>
    </source>
</reference>
<dbReference type="AlphaFoldDB" id="A0A1I5RHP4"/>